<organism evidence="4 5">
    <name type="scientific">Porites lobata</name>
    <dbReference type="NCBI Taxonomy" id="104759"/>
    <lineage>
        <taxon>Eukaryota</taxon>
        <taxon>Metazoa</taxon>
        <taxon>Cnidaria</taxon>
        <taxon>Anthozoa</taxon>
        <taxon>Hexacorallia</taxon>
        <taxon>Scleractinia</taxon>
        <taxon>Fungiina</taxon>
        <taxon>Poritidae</taxon>
        <taxon>Porites</taxon>
    </lineage>
</organism>
<evidence type="ECO:0000256" key="1">
    <source>
        <dbReference type="SAM" id="MobiDB-lite"/>
    </source>
</evidence>
<dbReference type="SUPFAM" id="SSF48726">
    <property type="entry name" value="Immunoglobulin"/>
    <property type="match status" value="1"/>
</dbReference>
<evidence type="ECO:0000259" key="3">
    <source>
        <dbReference type="PROSITE" id="PS50835"/>
    </source>
</evidence>
<dbReference type="Pfam" id="PF13927">
    <property type="entry name" value="Ig_3"/>
    <property type="match status" value="1"/>
</dbReference>
<dbReference type="InterPro" id="IPR007110">
    <property type="entry name" value="Ig-like_dom"/>
</dbReference>
<sequence length="434" mass="47482">ALTFTRSPDKPTIVVEGMNSTEVDLIWEILPANGEVVQNLFLIRQRPGDIKQVRIASRKYNSPFSLADGFANEYRANLPATLRLLNVDNTEEYVYTLQVSYDLNNVPERMEDSVTVIVRVPPRLTVTPERQPRKSLGTNYTLTCNASGDPTPNITWTKGGLTAAQFNVSGHNLYLVDIKVEDVGSYNCTADNGYGTPATSLAVLDIASVYTSSKTNKQLYEQTVLLFRDGSIVAHVQLRFKKGVSSPLQPLEDQVKTEKLGPFRVTGGLIPTPSMSIPTTTPTTETTSGTPGGPDVGARGSSGLSDAEMWGIIGACIAVVLIVVFLLIWCCLKKRKGSARKDRPMYSEADGYRMNKQPPASGLGTASPAYVEARMYAPANAPRRQDDHPPPINYAELSHDKPSNKTPPPRYSTEYSEVSTEKRQGEGGGFELWC</sequence>
<dbReference type="Gene3D" id="2.60.40.10">
    <property type="entry name" value="Immunoglobulins"/>
    <property type="match status" value="1"/>
</dbReference>
<keyword evidence="2" id="KW-0472">Membrane</keyword>
<feature type="domain" description="Ig-like" evidence="3">
    <location>
        <begin position="122"/>
        <end position="204"/>
    </location>
</feature>
<dbReference type="EMBL" id="CALNXK010000275">
    <property type="protein sequence ID" value="CAH3180381.1"/>
    <property type="molecule type" value="Genomic_DNA"/>
</dbReference>
<dbReference type="Proteomes" id="UP001159405">
    <property type="component" value="Unassembled WGS sequence"/>
</dbReference>
<feature type="region of interest" description="Disordered" evidence="1">
    <location>
        <begin position="271"/>
        <end position="301"/>
    </location>
</feature>
<accession>A0ABN8RLV9</accession>
<evidence type="ECO:0000256" key="2">
    <source>
        <dbReference type="SAM" id="Phobius"/>
    </source>
</evidence>
<dbReference type="InterPro" id="IPR003598">
    <property type="entry name" value="Ig_sub2"/>
</dbReference>
<keyword evidence="2" id="KW-1133">Transmembrane helix</keyword>
<proteinExistence type="predicted"/>
<feature type="transmembrane region" description="Helical" evidence="2">
    <location>
        <begin position="309"/>
        <end position="332"/>
    </location>
</feature>
<comment type="caution">
    <text evidence="4">The sequence shown here is derived from an EMBL/GenBank/DDBJ whole genome shotgun (WGS) entry which is preliminary data.</text>
</comment>
<dbReference type="PANTHER" id="PTHR45080">
    <property type="entry name" value="CONTACTIN 5"/>
    <property type="match status" value="1"/>
</dbReference>
<feature type="region of interest" description="Disordered" evidence="1">
    <location>
        <begin position="380"/>
        <end position="434"/>
    </location>
</feature>
<keyword evidence="5" id="KW-1185">Reference proteome</keyword>
<dbReference type="InterPro" id="IPR050958">
    <property type="entry name" value="Cell_Adh-Cytoskel_Orgn"/>
</dbReference>
<dbReference type="InterPro" id="IPR036179">
    <property type="entry name" value="Ig-like_dom_sf"/>
</dbReference>
<gene>
    <name evidence="4" type="ORF">PLOB_00023272</name>
</gene>
<name>A0ABN8RLV9_9CNID</name>
<keyword evidence="2" id="KW-0812">Transmembrane</keyword>
<feature type="non-terminal residue" evidence="4">
    <location>
        <position position="1"/>
    </location>
</feature>
<dbReference type="PANTHER" id="PTHR45080:SF33">
    <property type="entry name" value="IG-LIKE DOMAIN-CONTAINING PROTEIN"/>
    <property type="match status" value="1"/>
</dbReference>
<dbReference type="SMART" id="SM00408">
    <property type="entry name" value="IGc2"/>
    <property type="match status" value="1"/>
</dbReference>
<feature type="compositionally biased region" description="Low complexity" evidence="1">
    <location>
        <begin position="271"/>
        <end position="289"/>
    </location>
</feature>
<protein>
    <recommendedName>
        <fullName evidence="3">Ig-like domain-containing protein</fullName>
    </recommendedName>
</protein>
<dbReference type="SMART" id="SM00409">
    <property type="entry name" value="IG"/>
    <property type="match status" value="1"/>
</dbReference>
<dbReference type="InterPro" id="IPR003599">
    <property type="entry name" value="Ig_sub"/>
</dbReference>
<evidence type="ECO:0000313" key="5">
    <source>
        <dbReference type="Proteomes" id="UP001159405"/>
    </source>
</evidence>
<dbReference type="PROSITE" id="PS50835">
    <property type="entry name" value="IG_LIKE"/>
    <property type="match status" value="1"/>
</dbReference>
<evidence type="ECO:0000313" key="4">
    <source>
        <dbReference type="EMBL" id="CAH3180381.1"/>
    </source>
</evidence>
<reference evidence="4 5" key="1">
    <citation type="submission" date="2022-05" db="EMBL/GenBank/DDBJ databases">
        <authorList>
            <consortium name="Genoscope - CEA"/>
            <person name="William W."/>
        </authorList>
    </citation>
    <scope>NUCLEOTIDE SEQUENCE [LARGE SCALE GENOMIC DNA]</scope>
</reference>
<dbReference type="InterPro" id="IPR013783">
    <property type="entry name" value="Ig-like_fold"/>
</dbReference>